<evidence type="ECO:0000256" key="5">
    <source>
        <dbReference type="PROSITE-ProRule" id="PRU00042"/>
    </source>
</evidence>
<dbReference type="STRING" id="94128.A0A2A3EPP5"/>
<keyword evidence="4" id="KW-0862">Zinc</keyword>
<evidence type="ECO:0000256" key="3">
    <source>
        <dbReference type="ARBA" id="ARBA00022771"/>
    </source>
</evidence>
<dbReference type="GO" id="GO:0008270">
    <property type="term" value="F:zinc ion binding"/>
    <property type="evidence" value="ECO:0007669"/>
    <property type="project" value="UniProtKB-KW"/>
</dbReference>
<dbReference type="PANTHER" id="PTHR24408">
    <property type="entry name" value="ZINC FINGER PROTEIN"/>
    <property type="match status" value="1"/>
</dbReference>
<feature type="domain" description="C2H2-type" evidence="6">
    <location>
        <begin position="461"/>
        <end position="482"/>
    </location>
</feature>
<keyword evidence="3 5" id="KW-0863">Zinc-finger</keyword>
<dbReference type="GO" id="GO:0000981">
    <property type="term" value="F:DNA-binding transcription factor activity, RNA polymerase II-specific"/>
    <property type="evidence" value="ECO:0007669"/>
    <property type="project" value="TreeGrafter"/>
</dbReference>
<dbReference type="PROSITE" id="PS00028">
    <property type="entry name" value="ZINC_FINGER_C2H2_1"/>
    <property type="match status" value="2"/>
</dbReference>
<dbReference type="InterPro" id="IPR036236">
    <property type="entry name" value="Znf_C2H2_sf"/>
</dbReference>
<sequence length="669" mass="77315">MVSEDVQKSSTINETATEFMVLPKYEHTEETLVVGEEIIVDENINQKISEEVICKQKNTSKYFEESIDTTMSVKYAEDSIPLSTLDTSRRKWISNDINKEDLLLSESEESETEMYIKVINDDQDGDEETIATFVTAAGQQLALYAVEDSEEIFAVAVYDESVPNIIYTTNEKQSDVTYLMMSDCSVNIDNSEECQDDDKSDGEFIQQSTVQYILFEGDQSDSELTFDEIHETLQNLKSNAMKKQINKKIIRDQNNIGDIKGTEYETSMYQNSNGSNRISNNITKRKLNLLDSQQELLETLTDSSTDLISCSTNLDISNGSIEYTSPESSQIQYKTKRSRKQQLISVNREDSEIIIQPASLLTEEDNNIRKRVKRSRRVVAHPGYHQRNNDSKRMKKIKRKEVEIIEIDIDEEENLQSQQDVVEITIDDSKDKYSSDKENEIIMVGDSDDESQQSNSKTILLQCQHCSRNFRQQRALETHLRVCSKSPGNTIRFNENLKQENETIENTIKKQYACKICQQKFDVVVALARHVRSEHSQRKKRRFSKLSVEQSTEIKEKKEHAEPKKQMSIIKRIKKKRNQRPNYTWEVKKLSCSDCGRWFPSTALLRAHCLQHGTKKSEELLNKWLKCGLYQPEDSLIPEALLFIQLFENHPSPSELEGYDIRTKDMAKM</sequence>
<gene>
    <name evidence="7" type="ORF">APICC_09329</name>
</gene>
<dbReference type="GO" id="GO:0043565">
    <property type="term" value="F:sequence-specific DNA binding"/>
    <property type="evidence" value="ECO:0007669"/>
    <property type="project" value="TreeGrafter"/>
</dbReference>
<dbReference type="Gene3D" id="3.30.160.60">
    <property type="entry name" value="Classic Zinc Finger"/>
    <property type="match status" value="1"/>
</dbReference>
<dbReference type="SMART" id="SM00355">
    <property type="entry name" value="ZnF_C2H2"/>
    <property type="match status" value="3"/>
</dbReference>
<dbReference type="EMBL" id="KZ288208">
    <property type="protein sequence ID" value="PBC33011.1"/>
    <property type="molecule type" value="Genomic_DNA"/>
</dbReference>
<dbReference type="Proteomes" id="UP000242457">
    <property type="component" value="Unassembled WGS sequence"/>
</dbReference>
<reference evidence="7 8" key="1">
    <citation type="submission" date="2014-07" db="EMBL/GenBank/DDBJ databases">
        <title>Genomic and transcriptomic analysis on Apis cerana provide comprehensive insights into honey bee biology.</title>
        <authorList>
            <person name="Diao Q."/>
            <person name="Sun L."/>
            <person name="Zheng H."/>
            <person name="Zheng H."/>
            <person name="Xu S."/>
            <person name="Wang S."/>
            <person name="Zeng Z."/>
            <person name="Hu F."/>
            <person name="Su S."/>
            <person name="Wu J."/>
        </authorList>
    </citation>
    <scope>NUCLEOTIDE SEQUENCE [LARGE SCALE GENOMIC DNA]</scope>
    <source>
        <tissue evidence="7">Pupae without intestine</tissue>
    </source>
</reference>
<accession>A0A2A3EPP5</accession>
<dbReference type="InterPro" id="IPR013087">
    <property type="entry name" value="Znf_C2H2_type"/>
</dbReference>
<protein>
    <submittedName>
        <fullName evidence="7">Zinc finger and BTB domain-containing protein</fullName>
    </submittedName>
</protein>
<evidence type="ECO:0000259" key="6">
    <source>
        <dbReference type="PROSITE" id="PS50157"/>
    </source>
</evidence>
<feature type="domain" description="C2H2-type" evidence="6">
    <location>
        <begin position="512"/>
        <end position="540"/>
    </location>
</feature>
<keyword evidence="1" id="KW-0479">Metal-binding</keyword>
<evidence type="ECO:0000256" key="4">
    <source>
        <dbReference type="ARBA" id="ARBA00022833"/>
    </source>
</evidence>
<dbReference type="PANTHER" id="PTHR24408:SF58">
    <property type="entry name" value="TRANSCRIPTION FACTOR (TFIIIA), PUTATIVE (AFU_ORTHOLOGUE AFUA_1G05150)-RELATED"/>
    <property type="match status" value="1"/>
</dbReference>
<organism evidence="7 8">
    <name type="scientific">Apis cerana cerana</name>
    <name type="common">Oriental honeybee</name>
    <dbReference type="NCBI Taxonomy" id="94128"/>
    <lineage>
        <taxon>Eukaryota</taxon>
        <taxon>Metazoa</taxon>
        <taxon>Ecdysozoa</taxon>
        <taxon>Arthropoda</taxon>
        <taxon>Hexapoda</taxon>
        <taxon>Insecta</taxon>
        <taxon>Pterygota</taxon>
        <taxon>Neoptera</taxon>
        <taxon>Endopterygota</taxon>
        <taxon>Hymenoptera</taxon>
        <taxon>Apocrita</taxon>
        <taxon>Aculeata</taxon>
        <taxon>Apoidea</taxon>
        <taxon>Anthophila</taxon>
        <taxon>Apidae</taxon>
        <taxon>Apis</taxon>
    </lineage>
</organism>
<dbReference type="AlphaFoldDB" id="A0A2A3EPP5"/>
<evidence type="ECO:0000256" key="1">
    <source>
        <dbReference type="ARBA" id="ARBA00022723"/>
    </source>
</evidence>
<dbReference type="SUPFAM" id="SSF57667">
    <property type="entry name" value="beta-beta-alpha zinc fingers"/>
    <property type="match status" value="1"/>
</dbReference>
<keyword evidence="2" id="KW-0677">Repeat</keyword>
<evidence type="ECO:0000313" key="7">
    <source>
        <dbReference type="EMBL" id="PBC33011.1"/>
    </source>
</evidence>
<dbReference type="OrthoDB" id="7694372at2759"/>
<dbReference type="GO" id="GO:0005634">
    <property type="term" value="C:nucleus"/>
    <property type="evidence" value="ECO:0007669"/>
    <property type="project" value="TreeGrafter"/>
</dbReference>
<dbReference type="PROSITE" id="PS50157">
    <property type="entry name" value="ZINC_FINGER_C2H2_2"/>
    <property type="match status" value="3"/>
</dbReference>
<feature type="domain" description="C2H2-type" evidence="6">
    <location>
        <begin position="590"/>
        <end position="617"/>
    </location>
</feature>
<name>A0A2A3EPP5_APICC</name>
<proteinExistence type="predicted"/>
<evidence type="ECO:0000313" key="8">
    <source>
        <dbReference type="Proteomes" id="UP000242457"/>
    </source>
</evidence>
<keyword evidence="8" id="KW-1185">Reference proteome</keyword>
<dbReference type="Pfam" id="PF00096">
    <property type="entry name" value="zf-C2H2"/>
    <property type="match status" value="1"/>
</dbReference>
<evidence type="ECO:0000256" key="2">
    <source>
        <dbReference type="ARBA" id="ARBA00022737"/>
    </source>
</evidence>